<comment type="pathway">
    <text evidence="8">Cell wall biogenesis; peptidoglycan biosynthesis.</text>
</comment>
<protein>
    <recommendedName>
        <fullName evidence="8">Probable lipid II flippase MurJ</fullName>
    </recommendedName>
</protein>
<feature type="transmembrane region" description="Helical" evidence="8">
    <location>
        <begin position="134"/>
        <end position="152"/>
    </location>
</feature>
<comment type="caution">
    <text evidence="10">The sequence shown here is derived from an EMBL/GenBank/DDBJ whole genome shotgun (WGS) entry which is preliminary data.</text>
</comment>
<feature type="transmembrane region" description="Helical" evidence="8">
    <location>
        <begin position="172"/>
        <end position="203"/>
    </location>
</feature>
<feature type="transmembrane region" description="Helical" evidence="8">
    <location>
        <begin position="224"/>
        <end position="241"/>
    </location>
</feature>
<evidence type="ECO:0000313" key="11">
    <source>
        <dbReference type="Proteomes" id="UP000665944"/>
    </source>
</evidence>
<dbReference type="InterPro" id="IPR004268">
    <property type="entry name" value="MurJ"/>
</dbReference>
<feature type="transmembrane region" description="Helical" evidence="8">
    <location>
        <begin position="305"/>
        <end position="327"/>
    </location>
</feature>
<dbReference type="RefSeq" id="WP_103268347.1">
    <property type="nucleotide sequence ID" value="NZ_JAEKFX010000012.1"/>
</dbReference>
<keyword evidence="6 8" id="KW-1133">Transmembrane helix</keyword>
<evidence type="ECO:0000256" key="2">
    <source>
        <dbReference type="ARBA" id="ARBA00022475"/>
    </source>
</evidence>
<feature type="transmembrane region" description="Helical" evidence="8">
    <location>
        <begin position="273"/>
        <end position="293"/>
    </location>
</feature>
<dbReference type="GO" id="GO:0071555">
    <property type="term" value="P:cell wall organization"/>
    <property type="evidence" value="ECO:0007669"/>
    <property type="project" value="UniProtKB-UniRule"/>
</dbReference>
<proteinExistence type="inferred from homology"/>
<evidence type="ECO:0000256" key="5">
    <source>
        <dbReference type="ARBA" id="ARBA00022984"/>
    </source>
</evidence>
<evidence type="ECO:0000256" key="1">
    <source>
        <dbReference type="ARBA" id="ARBA00004651"/>
    </source>
</evidence>
<evidence type="ECO:0000256" key="4">
    <source>
        <dbReference type="ARBA" id="ARBA00022960"/>
    </source>
</evidence>
<evidence type="ECO:0000256" key="3">
    <source>
        <dbReference type="ARBA" id="ARBA00022692"/>
    </source>
</evidence>
<feature type="transmembrane region" description="Helical" evidence="8">
    <location>
        <begin position="6"/>
        <end position="24"/>
    </location>
</feature>
<dbReference type="Pfam" id="PF03023">
    <property type="entry name" value="MurJ"/>
    <property type="match status" value="1"/>
</dbReference>
<keyword evidence="11" id="KW-1185">Reference proteome</keyword>
<feature type="transmembrane region" description="Helical" evidence="8">
    <location>
        <begin position="381"/>
        <end position="402"/>
    </location>
</feature>
<dbReference type="NCBIfam" id="TIGR01695">
    <property type="entry name" value="murJ_mviN"/>
    <property type="match status" value="1"/>
</dbReference>
<feature type="transmembrane region" description="Helical" evidence="8">
    <location>
        <begin position="347"/>
        <end position="369"/>
    </location>
</feature>
<dbReference type="CDD" id="cd13123">
    <property type="entry name" value="MATE_MurJ_like"/>
    <property type="match status" value="1"/>
</dbReference>
<dbReference type="PRINTS" id="PR01806">
    <property type="entry name" value="VIRFACTRMVIN"/>
</dbReference>
<dbReference type="HAMAP" id="MF_02078">
    <property type="entry name" value="MurJ_MviN"/>
    <property type="match status" value="1"/>
</dbReference>
<evidence type="ECO:0000256" key="7">
    <source>
        <dbReference type="ARBA" id="ARBA00023136"/>
    </source>
</evidence>
<evidence type="ECO:0000313" key="10">
    <source>
        <dbReference type="EMBL" id="MCM5673273.1"/>
    </source>
</evidence>
<dbReference type="GO" id="GO:0015648">
    <property type="term" value="F:lipid-linked peptidoglycan transporter activity"/>
    <property type="evidence" value="ECO:0007669"/>
    <property type="project" value="UniProtKB-UniRule"/>
</dbReference>
<keyword evidence="7 8" id="KW-0472">Membrane</keyword>
<accession>A0A8X8GKL6</accession>
<keyword evidence="3 8" id="KW-0812">Transmembrane</keyword>
<keyword evidence="2 8" id="KW-1003">Cell membrane</keyword>
<dbReference type="GO" id="GO:0008360">
    <property type="term" value="P:regulation of cell shape"/>
    <property type="evidence" value="ECO:0007669"/>
    <property type="project" value="UniProtKB-UniRule"/>
</dbReference>
<evidence type="ECO:0000256" key="9">
    <source>
        <dbReference type="PIRNR" id="PIRNR002869"/>
    </source>
</evidence>
<reference evidence="10 11" key="1">
    <citation type="submission" date="2022-06" db="EMBL/GenBank/DDBJ databases">
        <title>Staphylococcus hominis ShoR14 genome sequence.</title>
        <authorList>
            <person name="Yeo C.C."/>
            <person name="Chew C.H."/>
            <person name="Che Hamzah A.M."/>
            <person name="Al-Trad E.I."/>
        </authorList>
    </citation>
    <scope>NUCLEOTIDE SEQUENCE [LARGE SCALE GENOMIC DNA]</scope>
    <source>
        <strain evidence="10 11">ShoR14</strain>
    </source>
</reference>
<feature type="transmembrane region" description="Helical" evidence="8">
    <location>
        <begin position="440"/>
        <end position="461"/>
    </location>
</feature>
<comment type="similarity">
    <text evidence="8 9">Belongs to the MurJ/MviN family.</text>
</comment>
<keyword evidence="8 9" id="KW-0813">Transport</keyword>
<gene>
    <name evidence="8 10" type="primary">murJ</name>
    <name evidence="10" type="ORF">J7T32_011100</name>
</gene>
<feature type="transmembrane region" description="Helical" evidence="8">
    <location>
        <begin position="90"/>
        <end position="113"/>
    </location>
</feature>
<dbReference type="PANTHER" id="PTHR47019:SF1">
    <property type="entry name" value="LIPID II FLIPPASE MURJ"/>
    <property type="match status" value="1"/>
</dbReference>
<comment type="function">
    <text evidence="8 9">Involved in peptidoglycan biosynthesis. Transports lipid-linked peptidoglycan precursors from the inner to the outer leaflet of the cytoplasmic membrane.</text>
</comment>
<feature type="transmembrane region" description="Helical" evidence="8">
    <location>
        <begin position="408"/>
        <end position="428"/>
    </location>
</feature>
<keyword evidence="8 9" id="KW-0961">Cell wall biogenesis/degradation</keyword>
<dbReference type="EMBL" id="JAGHKT020000025">
    <property type="protein sequence ID" value="MCM5673273.1"/>
    <property type="molecule type" value="Genomic_DNA"/>
</dbReference>
<sequence>MNKSKGITISILFMIFFGIFSKSLGLFREVFIASKFGSGYQTDTFFLAIAGVGLFTSMLTLSINTSIIPILTDIESKEGKDKKNYHINNFLNIIIILSILIAIIAWILSPYIIKVMGAGFSEEQYKLAVTLMRIGTPGIVFASIIGIFRGYIQNNNMFIESSTSELPYNITFLIYLMFFTGYYGIYGLMITSVLAIASQFFLQIKSLRTINYKYNFTINFKDKYFIKFLYLVGPILISVSINDLNKIVDRALASGLVEGSISALNYSARVNSLVLAILITAISTVLFPVLTKSALSNDKTDFKKLIINGTNVILILIIPITIVTIILSENITSVLYERGEFTSKDNYMTSNSLIFYTIGLIGMALRTYYEKAFFALHDTRTPMISGIVTVLLNILLNIVLIGSMKYKGLALATSISTLLTTIYLFYGLRKKVGKIEVREIFICLFKTSISSLIMGIIVYLYKIFIMRYSVNFIYNIISLLGIGIVALIVYIVVLYLMKSKELKYFSTLLKNKRL</sequence>
<dbReference type="PANTHER" id="PTHR47019">
    <property type="entry name" value="LIPID II FLIPPASE MURJ"/>
    <property type="match status" value="1"/>
</dbReference>
<comment type="subcellular location">
    <subcellularLocation>
        <location evidence="1 8">Cell membrane</location>
        <topology evidence="1 8">Multi-pass membrane protein</topology>
    </subcellularLocation>
</comment>
<keyword evidence="5 8" id="KW-0573">Peptidoglycan synthesis</keyword>
<feature type="transmembrane region" description="Helical" evidence="8">
    <location>
        <begin position="473"/>
        <end position="496"/>
    </location>
</feature>
<dbReference type="GO" id="GO:0009252">
    <property type="term" value="P:peptidoglycan biosynthetic process"/>
    <property type="evidence" value="ECO:0007669"/>
    <property type="project" value="UniProtKB-UniRule"/>
</dbReference>
<organism evidence="10 11">
    <name type="scientific">Staphylococcus hominis</name>
    <dbReference type="NCBI Taxonomy" id="1290"/>
    <lineage>
        <taxon>Bacteria</taxon>
        <taxon>Bacillati</taxon>
        <taxon>Bacillota</taxon>
        <taxon>Bacilli</taxon>
        <taxon>Bacillales</taxon>
        <taxon>Staphylococcaceae</taxon>
        <taxon>Staphylococcus</taxon>
    </lineage>
</organism>
<dbReference type="InterPro" id="IPR051050">
    <property type="entry name" value="Lipid_II_flippase_MurJ/MviN"/>
</dbReference>
<dbReference type="GO" id="GO:0005886">
    <property type="term" value="C:plasma membrane"/>
    <property type="evidence" value="ECO:0007669"/>
    <property type="project" value="UniProtKB-SubCell"/>
</dbReference>
<keyword evidence="4 8" id="KW-0133">Cell shape</keyword>
<name>A0A8X8GKL6_STAHO</name>
<evidence type="ECO:0000256" key="6">
    <source>
        <dbReference type="ARBA" id="ARBA00022989"/>
    </source>
</evidence>
<feature type="transmembrane region" description="Helical" evidence="8">
    <location>
        <begin position="45"/>
        <end position="70"/>
    </location>
</feature>
<evidence type="ECO:0000256" key="8">
    <source>
        <dbReference type="HAMAP-Rule" id="MF_02078"/>
    </source>
</evidence>
<dbReference type="AlphaFoldDB" id="A0A8X8GKL6"/>
<dbReference type="PIRSF" id="PIRSF002869">
    <property type="entry name" value="MviN"/>
    <property type="match status" value="1"/>
</dbReference>
<dbReference type="GO" id="GO:0034204">
    <property type="term" value="P:lipid translocation"/>
    <property type="evidence" value="ECO:0007669"/>
    <property type="project" value="TreeGrafter"/>
</dbReference>
<dbReference type="Proteomes" id="UP000665944">
    <property type="component" value="Unassembled WGS sequence"/>
</dbReference>